<dbReference type="Proteomes" id="UP001211005">
    <property type="component" value="Chromosome"/>
</dbReference>
<protein>
    <submittedName>
        <fullName evidence="2">Uncharacterized protein</fullName>
    </submittedName>
</protein>
<keyword evidence="1" id="KW-0732">Signal</keyword>
<reference evidence="2 3" key="1">
    <citation type="submission" date="2022-12" db="EMBL/GenBank/DDBJ databases">
        <title>Hymenobacter canadensis sp. nov. isolated from lake water of the Cambridge Bay, Canada.</title>
        <authorList>
            <person name="Kim W.H."/>
            <person name="Lee Y.M."/>
        </authorList>
    </citation>
    <scope>NUCLEOTIDE SEQUENCE [LARGE SCALE GENOMIC DNA]</scope>
    <source>
        <strain evidence="2 3">PAMC 29467</strain>
    </source>
</reference>
<dbReference type="RefSeq" id="WP_269559217.1">
    <property type="nucleotide sequence ID" value="NZ_CP114767.1"/>
</dbReference>
<proteinExistence type="predicted"/>
<evidence type="ECO:0000256" key="1">
    <source>
        <dbReference type="SAM" id="SignalP"/>
    </source>
</evidence>
<keyword evidence="3" id="KW-1185">Reference proteome</keyword>
<evidence type="ECO:0000313" key="3">
    <source>
        <dbReference type="Proteomes" id="UP001211005"/>
    </source>
</evidence>
<evidence type="ECO:0000313" key="2">
    <source>
        <dbReference type="EMBL" id="WBA41135.1"/>
    </source>
</evidence>
<name>A0ABY7LL06_9BACT</name>
<gene>
    <name evidence="2" type="ORF">O3303_15080</name>
</gene>
<sequence length="183" mass="18965">MKPDLRFVLLLAATLTTSAAAAQTGSVGIGVAVPASTSLLELSSTSKGFLPPRMTQAQRNAIASPADGLIVYQTDNTPGLYQRLTTGWATLGTLNTESKTDIVAPTTAASLAPGTTTVVYTTNSNGSANGTVTLGAGQEGQRLVIINNDEQYLPVVSASGTGNLLPRYGARYIYTAGAWRRES</sequence>
<dbReference type="EMBL" id="CP114767">
    <property type="protein sequence ID" value="WBA41135.1"/>
    <property type="molecule type" value="Genomic_DNA"/>
</dbReference>
<feature type="signal peptide" evidence="1">
    <location>
        <begin position="1"/>
        <end position="22"/>
    </location>
</feature>
<organism evidence="2 3">
    <name type="scientific">Hymenobacter canadensis</name>
    <dbReference type="NCBI Taxonomy" id="2999067"/>
    <lineage>
        <taxon>Bacteria</taxon>
        <taxon>Pseudomonadati</taxon>
        <taxon>Bacteroidota</taxon>
        <taxon>Cytophagia</taxon>
        <taxon>Cytophagales</taxon>
        <taxon>Hymenobacteraceae</taxon>
        <taxon>Hymenobacter</taxon>
    </lineage>
</organism>
<accession>A0ABY7LL06</accession>
<feature type="chain" id="PRO_5046605023" evidence="1">
    <location>
        <begin position="23"/>
        <end position="183"/>
    </location>
</feature>